<evidence type="ECO:0000313" key="3">
    <source>
        <dbReference type="EMBL" id="MCD8738977.1"/>
    </source>
</evidence>
<evidence type="ECO:0000259" key="2">
    <source>
        <dbReference type="Pfam" id="PF13084"/>
    </source>
</evidence>
<feature type="chain" id="PRO_5045050967" evidence="1">
    <location>
        <begin position="33"/>
        <end position="480"/>
    </location>
</feature>
<accession>A0ABS8TZF4</accession>
<evidence type="ECO:0000256" key="1">
    <source>
        <dbReference type="SAM" id="SignalP"/>
    </source>
</evidence>
<proteinExistence type="predicted"/>
<keyword evidence="1" id="KW-0732">Signal</keyword>
<keyword evidence="4" id="KW-1185">Reference proteome</keyword>
<organism evidence="3 4">
    <name type="scientific">Mucilaginibacter roseus</name>
    <dbReference type="NCBI Taxonomy" id="1528868"/>
    <lineage>
        <taxon>Bacteria</taxon>
        <taxon>Pseudomonadati</taxon>
        <taxon>Bacteroidota</taxon>
        <taxon>Sphingobacteriia</taxon>
        <taxon>Sphingobacteriales</taxon>
        <taxon>Sphingobacteriaceae</taxon>
        <taxon>Mucilaginibacter</taxon>
    </lineage>
</organism>
<evidence type="ECO:0000313" key="4">
    <source>
        <dbReference type="Proteomes" id="UP001199919"/>
    </source>
</evidence>
<feature type="signal peptide" evidence="1">
    <location>
        <begin position="1"/>
        <end position="32"/>
    </location>
</feature>
<dbReference type="Proteomes" id="UP001199919">
    <property type="component" value="Unassembled WGS sequence"/>
</dbReference>
<comment type="caution">
    <text evidence="3">The sequence shown here is derived from an EMBL/GenBank/DDBJ whole genome shotgun (WGS) entry which is preliminary data.</text>
</comment>
<name>A0ABS8TZF4_9SPHI</name>
<dbReference type="EMBL" id="JAJPWV010000001">
    <property type="protein sequence ID" value="MCD8738977.1"/>
    <property type="molecule type" value="Genomic_DNA"/>
</dbReference>
<reference evidence="3 4" key="1">
    <citation type="submission" date="2021-12" db="EMBL/GenBank/DDBJ databases">
        <title>Mucilaginibacter roseus genome.</title>
        <authorList>
            <person name="Ferreira J.R."/>
            <person name="Newman J.D."/>
        </authorList>
    </citation>
    <scope>NUCLEOTIDE SEQUENCE [LARGE SCALE GENOMIC DNA]</scope>
    <source>
        <strain evidence="3 4">LMG 28454</strain>
    </source>
</reference>
<dbReference type="Pfam" id="PF13084">
    <property type="entry name" value="DUF3943"/>
    <property type="match status" value="1"/>
</dbReference>
<sequence length="480" mass="54000">MFFCAPYKLAKPLTGFALLAIFTLACCKPAKAQNATDGAKIIADTLELKLPDHFRQPRKKNFWRAGGELLLAEAIPFSYSKFISKAPYANVTWSSIKHNIKPGSWTWDKDIFKTNQFGHPYHGSLYFNAFRSNGYTFGQSALATAAGSYLWETFGENEPPSPNDFVNTTFGGVVLGEMTHRLANRIVNNRATGFKRQMNEVIGFIVNPMNGLNRIIDGKWGKVNRNTADYDSTKISVELDLGARRFNPNSYSLPGAKGKFGWFARAKFIYGNPYDDYSTPFSNIIVNVELGQDDSSKVNAINVYGSIAGWELRNSDRIKHLAILSANYDYYENEAFFYGGQSVKMNLFSQYQLLDNVKLNTAFSAGAVILAAVPNTYVYNERNYDYTSGASIGGSGSLNITDRFFFGLDYRGAWLKTVNGNNSHYFLHTLTSEVRYRALKNLSVLAEPGYFILEGKYDEHPDVNKKYPFLRVSARYTFDL</sequence>
<feature type="domain" description="DUF3943" evidence="2">
    <location>
        <begin position="104"/>
        <end position="209"/>
    </location>
</feature>
<protein>
    <submittedName>
        <fullName evidence="3">DUF3943 domain-containing protein</fullName>
    </submittedName>
</protein>
<dbReference type="RefSeq" id="WP_232174854.1">
    <property type="nucleotide sequence ID" value="NZ_JAJPWV010000001.1"/>
</dbReference>
<dbReference type="InterPro" id="IPR025079">
    <property type="entry name" value="DUF3943"/>
</dbReference>
<gene>
    <name evidence="3" type="ORF">LT679_00055</name>
</gene>